<gene>
    <name evidence="2" type="ORF">JCM19294_727</name>
</gene>
<keyword evidence="2" id="KW-0378">Hydrolase</keyword>
<feature type="domain" description="FAD-binding" evidence="1">
    <location>
        <begin position="5"/>
        <end position="318"/>
    </location>
</feature>
<comment type="caution">
    <text evidence="2">The sequence shown here is derived from an EMBL/GenBank/DDBJ whole genome shotgun (WGS) entry which is preliminary data.</text>
</comment>
<dbReference type="Proteomes" id="UP000029221">
    <property type="component" value="Unassembled WGS sequence"/>
</dbReference>
<protein>
    <submittedName>
        <fullName evidence="2">Probable alkylhalidase homolog</fullName>
        <ecNumber evidence="2">3.8.1.1</ecNumber>
    </submittedName>
</protein>
<dbReference type="PANTHER" id="PTHR42685">
    <property type="entry name" value="GERANYLGERANYL DIPHOSPHATE REDUCTASE"/>
    <property type="match status" value="1"/>
</dbReference>
<dbReference type="InterPro" id="IPR036188">
    <property type="entry name" value="FAD/NAD-bd_sf"/>
</dbReference>
<sequence length="373" mass="41763">MKSSYDIIIAGGGLAGLTAAILLGKDYDVLLIDPDTYPRHKLCGEYLSKEVLPLFDQLGINIQALTDVSISKLHLTLNSNFSQKTSLPLGAVGVSRFCLDKALYDKVIVKGCHKKDKVVNVIKDSTGFKVVTKQDEFTANQVLIATGKRSLLDKSLDREFIKFKTPWLAIKRHYNYEMDKNEVGLHHFDGGYAGISMVENDTVNLCYLANNKEFSEYKNVQDFERKVLSKNSYLESFFEKASPLWENPLSISQISFQKKSAVVNDCLAVGDAAGLIHPLCGNGMAMAIHSAFIASKFLKRRLEKQLSQEEMLQGYTREWEGTFGSRLYAGKKLQSLLLQPSINKFAFKIIKHVPKVLPTIIKHTHGQSVTYSL</sequence>
<dbReference type="InterPro" id="IPR002938">
    <property type="entry name" value="FAD-bd"/>
</dbReference>
<dbReference type="SUPFAM" id="SSF51905">
    <property type="entry name" value="FAD/NAD(P)-binding domain"/>
    <property type="match status" value="1"/>
</dbReference>
<proteinExistence type="predicted"/>
<organism evidence="2 3">
    <name type="scientific">Nonlabens tegetincola</name>
    <dbReference type="NCBI Taxonomy" id="323273"/>
    <lineage>
        <taxon>Bacteria</taxon>
        <taxon>Pseudomonadati</taxon>
        <taxon>Bacteroidota</taxon>
        <taxon>Flavobacteriia</taxon>
        <taxon>Flavobacteriales</taxon>
        <taxon>Flavobacteriaceae</taxon>
        <taxon>Nonlabens</taxon>
    </lineage>
</organism>
<dbReference type="EC" id="3.8.1.1" evidence="2"/>
<dbReference type="InterPro" id="IPR050407">
    <property type="entry name" value="Geranylgeranyl_reductase"/>
</dbReference>
<dbReference type="STRING" id="319236.BST91_04890"/>
<dbReference type="eggNOG" id="COG0654">
    <property type="taxonomic scope" value="Bacteria"/>
</dbReference>
<keyword evidence="3" id="KW-1185">Reference proteome</keyword>
<evidence type="ECO:0000313" key="2">
    <source>
        <dbReference type="EMBL" id="GAK98094.1"/>
    </source>
</evidence>
<dbReference type="AlphaFoldDB" id="A0A090Q4T4"/>
<dbReference type="EMBL" id="BBML01000009">
    <property type="protein sequence ID" value="GAK98094.1"/>
    <property type="molecule type" value="Genomic_DNA"/>
</dbReference>
<dbReference type="Gene3D" id="3.50.50.60">
    <property type="entry name" value="FAD/NAD(P)-binding domain"/>
    <property type="match status" value="1"/>
</dbReference>
<reference evidence="2" key="1">
    <citation type="journal article" date="2014" name="Genome Announc.">
        <title>Draft Genome Sequences of Marine Flavobacterium Nonlabens Strains NR17, NR24, NR27, NR32, NR33, and Ara13.</title>
        <authorList>
            <person name="Nakanishi M."/>
            <person name="Meirelles P."/>
            <person name="Suzuki R."/>
            <person name="Takatani N."/>
            <person name="Mino S."/>
            <person name="Suda W."/>
            <person name="Oshima K."/>
            <person name="Hattori M."/>
            <person name="Ohkuma M."/>
            <person name="Hosokawa M."/>
            <person name="Miyashita K."/>
            <person name="Thompson F.L."/>
            <person name="Niwa A."/>
            <person name="Sawabe T."/>
            <person name="Sawabe T."/>
        </authorList>
    </citation>
    <scope>NUCLEOTIDE SEQUENCE [LARGE SCALE GENOMIC DNA]</scope>
    <source>
        <strain evidence="2">JCM 19294</strain>
    </source>
</reference>
<dbReference type="GO" id="GO:0016787">
    <property type="term" value="F:hydrolase activity"/>
    <property type="evidence" value="ECO:0007669"/>
    <property type="project" value="UniProtKB-KW"/>
</dbReference>
<dbReference type="GO" id="GO:0071949">
    <property type="term" value="F:FAD binding"/>
    <property type="evidence" value="ECO:0007669"/>
    <property type="project" value="InterPro"/>
</dbReference>
<dbReference type="PANTHER" id="PTHR42685:SF22">
    <property type="entry name" value="CONDITIONED MEDIUM FACTOR RECEPTOR 1"/>
    <property type="match status" value="1"/>
</dbReference>
<evidence type="ECO:0000313" key="3">
    <source>
        <dbReference type="Proteomes" id="UP000029221"/>
    </source>
</evidence>
<dbReference type="Pfam" id="PF01494">
    <property type="entry name" value="FAD_binding_3"/>
    <property type="match status" value="1"/>
</dbReference>
<name>A0A090Q4T4_9FLAO</name>
<dbReference type="RefSeq" id="WP_042280115.1">
    <property type="nucleotide sequence ID" value="NZ_BBML01000009.1"/>
</dbReference>
<evidence type="ECO:0000259" key="1">
    <source>
        <dbReference type="Pfam" id="PF01494"/>
    </source>
</evidence>
<accession>A0A090Q4T4</accession>